<feature type="compositionally biased region" description="Acidic residues" evidence="1">
    <location>
        <begin position="129"/>
        <end position="149"/>
    </location>
</feature>
<comment type="caution">
    <text evidence="2">The sequence shown here is derived from an EMBL/GenBank/DDBJ whole genome shotgun (WGS) entry which is preliminary data.</text>
</comment>
<feature type="region of interest" description="Disordered" evidence="1">
    <location>
        <begin position="96"/>
        <end position="160"/>
    </location>
</feature>
<organism evidence="2 3">
    <name type="scientific">Streptomyces chisholmiae</name>
    <dbReference type="NCBI Taxonomy" id="3075540"/>
    <lineage>
        <taxon>Bacteria</taxon>
        <taxon>Bacillati</taxon>
        <taxon>Actinomycetota</taxon>
        <taxon>Actinomycetes</taxon>
        <taxon>Kitasatosporales</taxon>
        <taxon>Streptomycetaceae</taxon>
        <taxon>Streptomyces</taxon>
    </lineage>
</organism>
<evidence type="ECO:0000313" key="3">
    <source>
        <dbReference type="Proteomes" id="UP001183410"/>
    </source>
</evidence>
<protein>
    <recommendedName>
        <fullName evidence="4">DUF5709 domain-containing protein</fullName>
    </recommendedName>
</protein>
<evidence type="ECO:0008006" key="4">
    <source>
        <dbReference type="Google" id="ProtNLM"/>
    </source>
</evidence>
<proteinExistence type="predicted"/>
<evidence type="ECO:0000313" key="2">
    <source>
        <dbReference type="EMBL" id="MDT0265340.1"/>
    </source>
</evidence>
<sequence length="160" mass="17352">MSEELSSGARHVRVRVEMVLEIAEPDELVSAAWSRIESDELLPAEEREQAARAVSRDEAEAVAYLIDPIDLVDEVPGVVLAQASWSSERAAFDPGLAWDGADELDDDLDGEGLDEDGLDALGEGPDTTELAEDALDHEELAEEPPDDADGPERSTGRDRR</sequence>
<keyword evidence="3" id="KW-1185">Reference proteome</keyword>
<feature type="compositionally biased region" description="Basic and acidic residues" evidence="1">
    <location>
        <begin position="150"/>
        <end position="160"/>
    </location>
</feature>
<dbReference type="EMBL" id="JAVREO010000002">
    <property type="protein sequence ID" value="MDT0265340.1"/>
    <property type="molecule type" value="Genomic_DNA"/>
</dbReference>
<gene>
    <name evidence="2" type="ORF">RM844_03435</name>
</gene>
<accession>A0ABU2JK35</accession>
<name>A0ABU2JK35_9ACTN</name>
<reference evidence="3" key="1">
    <citation type="submission" date="2023-07" db="EMBL/GenBank/DDBJ databases">
        <title>30 novel species of actinomycetes from the DSMZ collection.</title>
        <authorList>
            <person name="Nouioui I."/>
        </authorList>
    </citation>
    <scope>NUCLEOTIDE SEQUENCE [LARGE SCALE GENOMIC DNA]</scope>
    <source>
        <strain evidence="3">DSM 44915</strain>
    </source>
</reference>
<dbReference type="Proteomes" id="UP001183410">
    <property type="component" value="Unassembled WGS sequence"/>
</dbReference>
<dbReference type="RefSeq" id="WP_311664576.1">
    <property type="nucleotide sequence ID" value="NZ_JAVREO010000002.1"/>
</dbReference>
<evidence type="ECO:0000256" key="1">
    <source>
        <dbReference type="SAM" id="MobiDB-lite"/>
    </source>
</evidence>
<feature type="compositionally biased region" description="Acidic residues" evidence="1">
    <location>
        <begin position="100"/>
        <end position="118"/>
    </location>
</feature>